<dbReference type="PROSITE" id="PS50237">
    <property type="entry name" value="HECT"/>
    <property type="match status" value="1"/>
</dbReference>
<feature type="domain" description="HECT" evidence="7">
    <location>
        <begin position="1135"/>
        <end position="1461"/>
    </location>
</feature>
<accession>A0A7S3P553</accession>
<feature type="compositionally biased region" description="Low complexity" evidence="6">
    <location>
        <begin position="43"/>
        <end position="57"/>
    </location>
</feature>
<evidence type="ECO:0000256" key="3">
    <source>
        <dbReference type="ARBA" id="ARBA00022786"/>
    </source>
</evidence>
<dbReference type="Gene3D" id="3.30.2410.10">
    <property type="entry name" value="Hect, E3 ligase catalytic domain"/>
    <property type="match status" value="1"/>
</dbReference>
<proteinExistence type="predicted"/>
<organism evidence="8">
    <name type="scientific">Amphora coffeiformis</name>
    <dbReference type="NCBI Taxonomy" id="265554"/>
    <lineage>
        <taxon>Eukaryota</taxon>
        <taxon>Sar</taxon>
        <taxon>Stramenopiles</taxon>
        <taxon>Ochrophyta</taxon>
        <taxon>Bacillariophyta</taxon>
        <taxon>Bacillariophyceae</taxon>
        <taxon>Bacillariophycidae</taxon>
        <taxon>Thalassiophysales</taxon>
        <taxon>Catenulaceae</taxon>
        <taxon>Amphora</taxon>
    </lineage>
</organism>
<dbReference type="Gene3D" id="2.130.10.30">
    <property type="entry name" value="Regulator of chromosome condensation 1/beta-lactamase-inhibitor protein II"/>
    <property type="match status" value="2"/>
</dbReference>
<name>A0A7S3P553_9STRA</name>
<dbReference type="InterPro" id="IPR000408">
    <property type="entry name" value="Reg_chr_condens"/>
</dbReference>
<evidence type="ECO:0000256" key="2">
    <source>
        <dbReference type="ARBA" id="ARBA00022737"/>
    </source>
</evidence>
<feature type="region of interest" description="Disordered" evidence="6">
    <location>
        <begin position="335"/>
        <end position="391"/>
    </location>
</feature>
<feature type="repeat" description="RCC1" evidence="5">
    <location>
        <begin position="431"/>
        <end position="484"/>
    </location>
</feature>
<dbReference type="InterPro" id="IPR000569">
    <property type="entry name" value="HECT_dom"/>
</dbReference>
<protein>
    <recommendedName>
        <fullName evidence="7">HECT domain-containing protein</fullName>
    </recommendedName>
</protein>
<keyword evidence="2" id="KW-0677">Repeat</keyword>
<dbReference type="PROSITE" id="PS50012">
    <property type="entry name" value="RCC1_3"/>
    <property type="match status" value="3"/>
</dbReference>
<dbReference type="PROSITE" id="PS00626">
    <property type="entry name" value="RCC1_2"/>
    <property type="match status" value="1"/>
</dbReference>
<dbReference type="PANTHER" id="PTHR45622">
    <property type="entry name" value="UBIQUITIN-PROTEIN LIGASE E3A-RELATED"/>
    <property type="match status" value="1"/>
</dbReference>
<evidence type="ECO:0000313" key="8">
    <source>
        <dbReference type="EMBL" id="CAE0405788.1"/>
    </source>
</evidence>
<dbReference type="InterPro" id="IPR035983">
    <property type="entry name" value="Hect_E3_ubiquitin_ligase"/>
</dbReference>
<reference evidence="8" key="1">
    <citation type="submission" date="2021-01" db="EMBL/GenBank/DDBJ databases">
        <authorList>
            <person name="Corre E."/>
            <person name="Pelletier E."/>
            <person name="Niang G."/>
            <person name="Scheremetjew M."/>
            <person name="Finn R."/>
            <person name="Kale V."/>
            <person name="Holt S."/>
            <person name="Cochrane G."/>
            <person name="Meng A."/>
            <person name="Brown T."/>
            <person name="Cohen L."/>
        </authorList>
    </citation>
    <scope>NUCLEOTIDE SEQUENCE</scope>
    <source>
        <strain evidence="8">CCMP127</strain>
    </source>
</reference>
<dbReference type="Gene3D" id="3.90.1750.10">
    <property type="entry name" value="Hect, E3 ligase catalytic domains"/>
    <property type="match status" value="1"/>
</dbReference>
<dbReference type="InterPro" id="IPR009091">
    <property type="entry name" value="RCC1/BLIP-II"/>
</dbReference>
<feature type="repeat" description="RCC1" evidence="5">
    <location>
        <begin position="597"/>
        <end position="695"/>
    </location>
</feature>
<dbReference type="Pfam" id="PF00632">
    <property type="entry name" value="HECT"/>
    <property type="match status" value="1"/>
</dbReference>
<feature type="compositionally biased region" description="Polar residues" evidence="6">
    <location>
        <begin position="118"/>
        <end position="135"/>
    </location>
</feature>
<feature type="region of interest" description="Disordered" evidence="6">
    <location>
        <begin position="118"/>
        <end position="197"/>
    </location>
</feature>
<dbReference type="SUPFAM" id="SSF56204">
    <property type="entry name" value="Hect, E3 ligase catalytic domain"/>
    <property type="match status" value="1"/>
</dbReference>
<keyword evidence="3 4" id="KW-0833">Ubl conjugation pathway</keyword>
<dbReference type="InterPro" id="IPR051709">
    <property type="entry name" value="Ub-ligase/GTPase-reg"/>
</dbReference>
<evidence type="ECO:0000256" key="5">
    <source>
        <dbReference type="PROSITE-ProRule" id="PRU00235"/>
    </source>
</evidence>
<evidence type="ECO:0000256" key="1">
    <source>
        <dbReference type="ARBA" id="ARBA00022679"/>
    </source>
</evidence>
<feature type="active site" description="Glycyl thioester intermediate" evidence="4">
    <location>
        <position position="1428"/>
    </location>
</feature>
<feature type="compositionally biased region" description="Low complexity" evidence="6">
    <location>
        <begin position="9"/>
        <end position="25"/>
    </location>
</feature>
<dbReference type="PANTHER" id="PTHR45622:SF60">
    <property type="entry name" value="UBIQUITIN-PROTEIN LIGASE E3A"/>
    <property type="match status" value="1"/>
</dbReference>
<feature type="repeat" description="RCC1" evidence="5">
    <location>
        <begin position="486"/>
        <end position="542"/>
    </location>
</feature>
<evidence type="ECO:0000256" key="6">
    <source>
        <dbReference type="SAM" id="MobiDB-lite"/>
    </source>
</evidence>
<dbReference type="Pfam" id="PF00415">
    <property type="entry name" value="RCC1"/>
    <property type="match status" value="2"/>
</dbReference>
<dbReference type="Gene3D" id="3.30.2160.10">
    <property type="entry name" value="Hect, E3 ligase catalytic domain"/>
    <property type="match status" value="1"/>
</dbReference>
<feature type="region of interest" description="Disordered" evidence="6">
    <location>
        <begin position="223"/>
        <end position="269"/>
    </location>
</feature>
<dbReference type="EMBL" id="HBIM01004395">
    <property type="protein sequence ID" value="CAE0405788.1"/>
    <property type="molecule type" value="Transcribed_RNA"/>
</dbReference>
<dbReference type="FunFam" id="3.30.2410.10:FF:000003">
    <property type="entry name" value="probable E3 ubiquitin-protein ligase HERC4 isoform X1"/>
    <property type="match status" value="1"/>
</dbReference>
<dbReference type="SUPFAM" id="SSF50985">
    <property type="entry name" value="RCC1/BLIP-II"/>
    <property type="match status" value="2"/>
</dbReference>
<evidence type="ECO:0000259" key="7">
    <source>
        <dbReference type="PROSITE" id="PS50237"/>
    </source>
</evidence>
<dbReference type="CDD" id="cd00078">
    <property type="entry name" value="HECTc"/>
    <property type="match status" value="1"/>
</dbReference>
<keyword evidence="1" id="KW-0808">Transferase</keyword>
<evidence type="ECO:0000256" key="4">
    <source>
        <dbReference type="PROSITE-ProRule" id="PRU00104"/>
    </source>
</evidence>
<dbReference type="SMART" id="SM00119">
    <property type="entry name" value="HECTc"/>
    <property type="match status" value="1"/>
</dbReference>
<dbReference type="GO" id="GO:0061630">
    <property type="term" value="F:ubiquitin protein ligase activity"/>
    <property type="evidence" value="ECO:0007669"/>
    <property type="project" value="TreeGrafter"/>
</dbReference>
<feature type="compositionally biased region" description="Low complexity" evidence="6">
    <location>
        <begin position="365"/>
        <end position="382"/>
    </location>
</feature>
<dbReference type="Pfam" id="PF13540">
    <property type="entry name" value="RCC1_2"/>
    <property type="match status" value="1"/>
</dbReference>
<sequence length="1461" mass="160531">MEVDEEFPSTSDTTNTTHNNNSNNNAVNPLGQEQVPLTPAQQEESNLLHESSSSSLSPDERRTIQSDLEHVEETLARPGRGRAAFDSVTSTLRSLRRRLTQGCGAGGVFGLDNAAESTNHDATASATEPVTSPVSETHERSSPSPGVARVAAAAMSRETSQSSTVAAAMSRDTSQSFTFGGSDSADDNNSQPQPETQLVRRLEQAEIAHASGIPLGMLHSEMQRRQQEEEQAVAAQKSEGKSSEDDENNNNEMSVDDVSTCSSQQQRRRRASTLVASRISYQNLRNQAIETELHGNGNDVALPRILDHDDTETAMQASKEDAGEAQDLWTESHDNDEMMDNDFKPPSQPKSVLYSWGVPRNGIKSGSSSSNSSNSSQTPSSPETCPQSLHDDEQVRTLTAAKVDTADRLGRYTIVGLHTGPKHSAVVTATGEVLASGSNESGQVDPYRRDDVYILKPTLIESLSMARIRQVACGRSHTAALVAGTGQVLTWGSNSVGQLGRGPTPANEPHTFRKPAAMILGPGVRASTIACGHDFTAVLTTRMRLLVCGSQDVISWDHDTAGGPKPRYPSGLAVLECLPLIQVAAGARHVAVVTQGGMVYAWGHNSNGCCGREFPESIHVPVSMLLPETQRTLPSTGAENDKKYLQRYDYHQQQQHSMVLWDSWDDHNLRVSLPDDVRVVHAACGSAHTVLLTQSGSARVFGLPRPARPDDETLSNSSRDAFQAKCLDPPKGRKFIDAAAGDSYSMLLDDEGDVWCLRGDHETAYLECVLKGQGIVALSANGRHAAALASGPPSMPLRREFSSGLSEESSTYALARDPSLLVTAVSSLVPQGKANSVARAKLVTGTEELFKSPAVWNSLFYNPDDCRDLYASLLNTDESDNPPSGTSSLKQDIATAIEHSMLAGLELLRSDNVRMIYPESVRVLWFYLQNPLFSNWRESNVKFDYRGDLILTLCDTMLGLPFEGYKALMAWTTLQYNRNMFREYLIKPLVAQLERGLVDSAGARFRAVPAVVAVLRWLFHAAEQSGVAPPEDFYSDALGAMDPQELYDDLRRYKAASPEMRKNSFFICATSFLLSPTTKRNLLQVEHQVDMLRAATSQVTWDPQRRQFLFDPYFVVAIDRQYLLQQTLQKIGNSTPTDLRKSLKVVFKGEDGVDAGGVTKEFFQLLSQELFDVSTGMWSTRYGDRVTWFNGDCTWNFDGYYLVGILVGLALYNSVLLDVHFPAAVYRKLLGRSLGLEDMVDEELKNGLQALLDYDGDDVEDVFCLNFEVTWTSLGSEKRMELKPNGANIPVTSSNKEEYVLLYVRWLLVDSIQKQWEAFENGVMHVLDGSSLDLLRPDELERLVVGTAHLDYEALRQNTVYEGGYDAESAVVQNFWKFCLDADSDTQVRLLKFATGSPKAPIGGLAAMPFKIQRAGPDSQQLPTAHTCFNTLLLPDYGEDYSKLSRLLGRAILDCEGFGLQ</sequence>
<gene>
    <name evidence="8" type="ORF">ACOF00016_LOCUS3756</name>
</gene>
<feature type="compositionally biased region" description="Polar residues" evidence="6">
    <location>
        <begin position="157"/>
        <end position="196"/>
    </location>
</feature>
<feature type="region of interest" description="Disordered" evidence="6">
    <location>
        <begin position="1"/>
        <end position="64"/>
    </location>
</feature>